<dbReference type="PANTHER" id="PTHR20963">
    <property type="entry name" value="MULTIPLE INOSITOL POLYPHOSPHATE PHOSPHATASE-RELATED"/>
    <property type="match status" value="1"/>
</dbReference>
<keyword evidence="16" id="KW-1015">Disulfide bond</keyword>
<evidence type="ECO:0000256" key="10">
    <source>
        <dbReference type="ARBA" id="ARBA00023180"/>
    </source>
</evidence>
<evidence type="ECO:0000256" key="2">
    <source>
        <dbReference type="ARBA" id="ARBA00008422"/>
    </source>
</evidence>
<comment type="catalytic activity">
    <reaction evidence="14">
        <text>1D-myo-inositol hexakisphosphate + H2O = 1D-myo-inositol 1,2,4,5,6-pentakisphosphate + phosphate</text>
        <dbReference type="Rhea" id="RHEA:16989"/>
        <dbReference type="ChEBI" id="CHEBI:15377"/>
        <dbReference type="ChEBI" id="CHEBI:43474"/>
        <dbReference type="ChEBI" id="CHEBI:57798"/>
        <dbReference type="ChEBI" id="CHEBI:58130"/>
        <dbReference type="EC" id="3.1.3.62"/>
    </reaction>
    <physiologicalReaction direction="left-to-right" evidence="14">
        <dbReference type="Rhea" id="RHEA:16990"/>
    </physiologicalReaction>
</comment>
<evidence type="ECO:0000256" key="3">
    <source>
        <dbReference type="ARBA" id="ARBA00012976"/>
    </source>
</evidence>
<feature type="signal peptide" evidence="17">
    <location>
        <begin position="1"/>
        <end position="21"/>
    </location>
</feature>
<comment type="subcellular location">
    <subcellularLocation>
        <location evidence="1">Cell membrane</location>
    </subcellularLocation>
</comment>
<comment type="catalytic activity">
    <reaction evidence="12">
        <text>1D-myo-inositol 1,2,5,6-tetrakisphosphate + H2O = 1D-myo-inositol 1,2,6-trisphosphate + phosphate</text>
        <dbReference type="Rhea" id="RHEA:77119"/>
        <dbReference type="ChEBI" id="CHEBI:15377"/>
        <dbReference type="ChEBI" id="CHEBI:43474"/>
        <dbReference type="ChEBI" id="CHEBI:195535"/>
        <dbReference type="ChEBI" id="CHEBI:195537"/>
        <dbReference type="EC" id="3.1.3.62"/>
    </reaction>
    <physiologicalReaction direction="left-to-right" evidence="12">
        <dbReference type="Rhea" id="RHEA:77120"/>
    </physiologicalReaction>
</comment>
<feature type="chain" id="PRO_5040454556" description="Multiple inositol polyphosphate phosphatase 1" evidence="17">
    <location>
        <begin position="22"/>
        <end position="490"/>
    </location>
</feature>
<dbReference type="OrthoDB" id="6509975at2759"/>
<reference evidence="18" key="1">
    <citation type="submission" date="2021-10" db="EMBL/GenBank/DDBJ databases">
        <title>Tropical sea cucumber genome reveals ecological adaptation and Cuvierian tubules defense mechanism.</title>
        <authorList>
            <person name="Chen T."/>
        </authorList>
    </citation>
    <scope>NUCLEOTIDE SEQUENCE</scope>
    <source>
        <strain evidence="18">Nanhai2018</strain>
        <tissue evidence="18">Muscle</tissue>
    </source>
</reference>
<dbReference type="EC" id="3.1.3.62" evidence="4"/>
<keyword evidence="10" id="KW-0325">Glycoprotein</keyword>
<protein>
    <recommendedName>
        <fullName evidence="5">Multiple inositol polyphosphate phosphatase 1</fullName>
        <ecNumber evidence="4">3.1.3.62</ecNumber>
        <ecNumber evidence="3">3.1.3.80</ecNumber>
    </recommendedName>
    <alternativeName>
        <fullName evidence="11">2,3-bisphosphoglycerate 3-phosphatase</fullName>
    </alternativeName>
</protein>
<dbReference type="EC" id="3.1.3.80" evidence="3"/>
<keyword evidence="8" id="KW-0378">Hydrolase</keyword>
<dbReference type="GO" id="GO:0052745">
    <property type="term" value="F:inositol phosphate phosphatase activity"/>
    <property type="evidence" value="ECO:0007669"/>
    <property type="project" value="TreeGrafter"/>
</dbReference>
<accession>A0A9Q0YNX6</accession>
<proteinExistence type="inferred from homology"/>
<comment type="catalytic activity">
    <reaction evidence="15">
        <text>(2R)-2,3-bisphosphoglycerate + H2O = (2R)-2-phosphoglycerate + phosphate</text>
        <dbReference type="Rhea" id="RHEA:27381"/>
        <dbReference type="ChEBI" id="CHEBI:15377"/>
        <dbReference type="ChEBI" id="CHEBI:43474"/>
        <dbReference type="ChEBI" id="CHEBI:58248"/>
        <dbReference type="ChEBI" id="CHEBI:58289"/>
        <dbReference type="EC" id="3.1.3.80"/>
    </reaction>
    <physiologicalReaction direction="left-to-right" evidence="15">
        <dbReference type="Rhea" id="RHEA:27382"/>
    </physiologicalReaction>
</comment>
<dbReference type="Pfam" id="PF00328">
    <property type="entry name" value="His_Phos_2"/>
    <property type="match status" value="1"/>
</dbReference>
<evidence type="ECO:0000256" key="6">
    <source>
        <dbReference type="ARBA" id="ARBA00022475"/>
    </source>
</evidence>
<dbReference type="PIRSF" id="PIRSF000894">
    <property type="entry name" value="Acid_phosphatase"/>
    <property type="match status" value="1"/>
</dbReference>
<feature type="disulfide bond" evidence="16">
    <location>
        <begin position="281"/>
        <end position="294"/>
    </location>
</feature>
<evidence type="ECO:0000256" key="8">
    <source>
        <dbReference type="ARBA" id="ARBA00022801"/>
    </source>
</evidence>
<dbReference type="InterPro" id="IPR000560">
    <property type="entry name" value="His_Pase_clade-2"/>
</dbReference>
<feature type="disulfide bond" evidence="16">
    <location>
        <begin position="65"/>
        <end position="410"/>
    </location>
</feature>
<dbReference type="GO" id="GO:0003993">
    <property type="term" value="F:acid phosphatase activity"/>
    <property type="evidence" value="ECO:0007669"/>
    <property type="project" value="TreeGrafter"/>
</dbReference>
<evidence type="ECO:0000256" key="17">
    <source>
        <dbReference type="SAM" id="SignalP"/>
    </source>
</evidence>
<dbReference type="Gene3D" id="3.40.50.1240">
    <property type="entry name" value="Phosphoglycerate mutase-like"/>
    <property type="match status" value="1"/>
</dbReference>
<keyword evidence="19" id="KW-1185">Reference proteome</keyword>
<comment type="caution">
    <text evidence="18">The sequence shown here is derived from an EMBL/GenBank/DDBJ whole genome shotgun (WGS) entry which is preliminary data.</text>
</comment>
<evidence type="ECO:0000256" key="14">
    <source>
        <dbReference type="ARBA" id="ARBA00043691"/>
    </source>
</evidence>
<evidence type="ECO:0000256" key="5">
    <source>
        <dbReference type="ARBA" id="ARBA00018097"/>
    </source>
</evidence>
<evidence type="ECO:0000256" key="13">
    <source>
        <dbReference type="ARBA" id="ARBA00043671"/>
    </source>
</evidence>
<dbReference type="SUPFAM" id="SSF53254">
    <property type="entry name" value="Phosphoglycerate mutase-like"/>
    <property type="match status" value="1"/>
</dbReference>
<evidence type="ECO:0000313" key="19">
    <source>
        <dbReference type="Proteomes" id="UP001152320"/>
    </source>
</evidence>
<dbReference type="Proteomes" id="UP001152320">
    <property type="component" value="Chromosome 20"/>
</dbReference>
<evidence type="ECO:0000256" key="7">
    <source>
        <dbReference type="ARBA" id="ARBA00022729"/>
    </source>
</evidence>
<keyword evidence="7 17" id="KW-0732">Signal</keyword>
<evidence type="ECO:0000256" key="4">
    <source>
        <dbReference type="ARBA" id="ARBA00013040"/>
    </source>
</evidence>
<dbReference type="AlphaFoldDB" id="A0A9Q0YNX6"/>
<dbReference type="GO" id="GO:0034417">
    <property type="term" value="F:bisphosphoglycerate 3-phosphatase activity"/>
    <property type="evidence" value="ECO:0007669"/>
    <property type="project" value="UniProtKB-EC"/>
</dbReference>
<comment type="catalytic activity">
    <reaction evidence="13">
        <text>1D-myo-inositol 1,2,4,5,6-pentakisphosphate + H2O = 1D-myo-inositol 1,2,5,6-tetrakisphosphate + phosphate</text>
        <dbReference type="Rhea" id="RHEA:77115"/>
        <dbReference type="ChEBI" id="CHEBI:15377"/>
        <dbReference type="ChEBI" id="CHEBI:43474"/>
        <dbReference type="ChEBI" id="CHEBI:57798"/>
        <dbReference type="ChEBI" id="CHEBI:195535"/>
        <dbReference type="EC" id="3.1.3.62"/>
    </reaction>
    <physiologicalReaction direction="left-to-right" evidence="13">
        <dbReference type="Rhea" id="RHEA:77116"/>
    </physiologicalReaction>
</comment>
<dbReference type="EMBL" id="JAIZAY010000020">
    <property type="protein sequence ID" value="KAJ8022546.1"/>
    <property type="molecule type" value="Genomic_DNA"/>
</dbReference>
<dbReference type="GO" id="GO:0005886">
    <property type="term" value="C:plasma membrane"/>
    <property type="evidence" value="ECO:0007669"/>
    <property type="project" value="UniProtKB-SubCell"/>
</dbReference>
<evidence type="ECO:0000313" key="18">
    <source>
        <dbReference type="EMBL" id="KAJ8022546.1"/>
    </source>
</evidence>
<gene>
    <name evidence="18" type="ORF">HOLleu_37474</name>
</gene>
<evidence type="ECO:0000256" key="9">
    <source>
        <dbReference type="ARBA" id="ARBA00023136"/>
    </source>
</evidence>
<dbReference type="PANTHER" id="PTHR20963:SF8">
    <property type="entry name" value="MULTIPLE INOSITOL POLYPHOSPHATE PHOSPHATASE 1"/>
    <property type="match status" value="1"/>
</dbReference>
<dbReference type="InterPro" id="IPR016274">
    <property type="entry name" value="Histidine_acid_Pase_euk"/>
</dbReference>
<evidence type="ECO:0000256" key="1">
    <source>
        <dbReference type="ARBA" id="ARBA00004236"/>
    </source>
</evidence>
<dbReference type="InterPro" id="IPR029033">
    <property type="entry name" value="His_PPase_superfam"/>
</dbReference>
<evidence type="ECO:0000256" key="16">
    <source>
        <dbReference type="PIRSR" id="PIRSR000894-2"/>
    </source>
</evidence>
<evidence type="ECO:0000256" key="12">
    <source>
        <dbReference type="ARBA" id="ARBA00043668"/>
    </source>
</evidence>
<dbReference type="CDD" id="cd07061">
    <property type="entry name" value="HP_HAP_like"/>
    <property type="match status" value="1"/>
</dbReference>
<evidence type="ECO:0000256" key="15">
    <source>
        <dbReference type="ARBA" id="ARBA00043832"/>
    </source>
</evidence>
<evidence type="ECO:0000256" key="11">
    <source>
        <dbReference type="ARBA" id="ARBA00031642"/>
    </source>
</evidence>
<sequence length="490" mass="55527">MCWHYNYIFCTFVFAVSGVWGLRTPLYSTKTGYEDSYEVVGGLSRELSWTELAAEVGEDSDTANCVPVNIYALHRHGTRYPSDDDIVTFQAFLTRLQASSINPDYEYLKNEPQDRFTIDKASELGDEGFKEMSDIAARIKSRFPTLYGNSPSLLRDSSFQSTDTDRTRDSAQGFVSGFVEGCTYEETNDGNIKASCTTEEGDMVPATIFWSPEEGDLLLNPQDNCQLYNEFKDEAELDDEYVHFREGSEVRQVQMNIETLLAGEDEFSVSVEEVVTLEKVCGMERALFGNSSWCNLFQDSDLRVMEYLEDLDEYWYSSHAYPINYASFCVLLHNITSYLRLGVQEESSSLKGLYKFAHSDTVQGLLTIMGLYRPSVTPRADNYPTDVDWDYAAAVIAPFASNVAFTLFRCSDGETVDDFKVLVTHNEQPIKVGPCENYFCMYTALTSFLTSQAGSCDFDAICNNSTLVELNPLLWFVSFFVKYSVEKFFQ</sequence>
<name>A0A9Q0YNX6_HOLLE</name>
<comment type="similarity">
    <text evidence="2">Belongs to the histidine acid phosphatase family. MINPP1 subfamily.</text>
</comment>
<keyword evidence="9" id="KW-0472">Membrane</keyword>
<keyword evidence="6" id="KW-1003">Cell membrane</keyword>
<organism evidence="18 19">
    <name type="scientific">Holothuria leucospilota</name>
    <name type="common">Black long sea cucumber</name>
    <name type="synonym">Mertensiothuria leucospilota</name>
    <dbReference type="NCBI Taxonomy" id="206669"/>
    <lineage>
        <taxon>Eukaryota</taxon>
        <taxon>Metazoa</taxon>
        <taxon>Echinodermata</taxon>
        <taxon>Eleutherozoa</taxon>
        <taxon>Echinozoa</taxon>
        <taxon>Holothuroidea</taxon>
        <taxon>Aspidochirotacea</taxon>
        <taxon>Aspidochirotida</taxon>
        <taxon>Holothuriidae</taxon>
        <taxon>Holothuria</taxon>
    </lineage>
</organism>